<dbReference type="EMBL" id="CAKASE010000044">
    <property type="protein sequence ID" value="CAG9560044.1"/>
    <property type="molecule type" value="Genomic_DNA"/>
</dbReference>
<sequence>MRAALARRSPAWERDGDTRAPNGLRYRECERDGDRCAASPELYVFSSFKNSDGQLWALRGECTASVTRDTRPARHTDTWTHGHTDAENGGQSKAHLKPIVKPITINKQQTLESCQTGDFDR</sequence>
<accession>A0A8J2QCU4</accession>
<name>A0A8J2QCU4_9NEOP</name>
<feature type="region of interest" description="Disordered" evidence="1">
    <location>
        <begin position="67"/>
        <end position="94"/>
    </location>
</feature>
<keyword evidence="3" id="KW-1185">Reference proteome</keyword>
<evidence type="ECO:0000256" key="1">
    <source>
        <dbReference type="SAM" id="MobiDB-lite"/>
    </source>
</evidence>
<organism evidence="2 3">
    <name type="scientific">Danaus chrysippus</name>
    <name type="common">African queen</name>
    <dbReference type="NCBI Taxonomy" id="151541"/>
    <lineage>
        <taxon>Eukaryota</taxon>
        <taxon>Metazoa</taxon>
        <taxon>Ecdysozoa</taxon>
        <taxon>Arthropoda</taxon>
        <taxon>Hexapoda</taxon>
        <taxon>Insecta</taxon>
        <taxon>Pterygota</taxon>
        <taxon>Neoptera</taxon>
        <taxon>Endopterygota</taxon>
        <taxon>Lepidoptera</taxon>
        <taxon>Glossata</taxon>
        <taxon>Ditrysia</taxon>
        <taxon>Papilionoidea</taxon>
        <taxon>Nymphalidae</taxon>
        <taxon>Danainae</taxon>
        <taxon>Danaini</taxon>
        <taxon>Danaina</taxon>
        <taxon>Danaus</taxon>
        <taxon>Anosia</taxon>
    </lineage>
</organism>
<reference evidence="2" key="1">
    <citation type="submission" date="2021-09" db="EMBL/GenBank/DDBJ databases">
        <authorList>
            <person name="Martin H S."/>
        </authorList>
    </citation>
    <scope>NUCLEOTIDE SEQUENCE</scope>
</reference>
<dbReference type="Proteomes" id="UP000789524">
    <property type="component" value="Unassembled WGS sequence"/>
</dbReference>
<evidence type="ECO:0000313" key="3">
    <source>
        <dbReference type="Proteomes" id="UP000789524"/>
    </source>
</evidence>
<protein>
    <submittedName>
        <fullName evidence="2">(African queen) hypothetical protein</fullName>
    </submittedName>
</protein>
<proteinExistence type="predicted"/>
<dbReference type="AlphaFoldDB" id="A0A8J2QCU4"/>
<comment type="caution">
    <text evidence="2">The sequence shown here is derived from an EMBL/GenBank/DDBJ whole genome shotgun (WGS) entry which is preliminary data.</text>
</comment>
<feature type="compositionally biased region" description="Basic and acidic residues" evidence="1">
    <location>
        <begin position="68"/>
        <end position="86"/>
    </location>
</feature>
<gene>
    <name evidence="2" type="ORF">DCHRY22_LOCUS1775</name>
</gene>
<evidence type="ECO:0000313" key="2">
    <source>
        <dbReference type="EMBL" id="CAG9560044.1"/>
    </source>
</evidence>
<feature type="region of interest" description="Disordered" evidence="1">
    <location>
        <begin position="1"/>
        <end position="24"/>
    </location>
</feature>